<reference evidence="1" key="1">
    <citation type="submission" date="2018-05" db="EMBL/GenBank/DDBJ databases">
        <authorList>
            <person name="Lanie J.A."/>
            <person name="Ng W.-L."/>
            <person name="Kazmierczak K.M."/>
            <person name="Andrzejewski T.M."/>
            <person name="Davidsen T.M."/>
            <person name="Wayne K.J."/>
            <person name="Tettelin H."/>
            <person name="Glass J.I."/>
            <person name="Rusch D."/>
            <person name="Podicherti R."/>
            <person name="Tsui H.-C.T."/>
            <person name="Winkler M.E."/>
        </authorList>
    </citation>
    <scope>NUCLEOTIDE SEQUENCE</scope>
</reference>
<organism evidence="1">
    <name type="scientific">marine metagenome</name>
    <dbReference type="NCBI Taxonomy" id="408172"/>
    <lineage>
        <taxon>unclassified sequences</taxon>
        <taxon>metagenomes</taxon>
        <taxon>ecological metagenomes</taxon>
    </lineage>
</organism>
<accession>A0A382TDQ7</accession>
<feature type="non-terminal residue" evidence="1">
    <location>
        <position position="40"/>
    </location>
</feature>
<name>A0A382TDQ7_9ZZZZ</name>
<proteinExistence type="predicted"/>
<dbReference type="PROSITE" id="PS51257">
    <property type="entry name" value="PROKAR_LIPOPROTEIN"/>
    <property type="match status" value="1"/>
</dbReference>
<gene>
    <name evidence="1" type="ORF">METZ01_LOCUS372776</name>
</gene>
<evidence type="ECO:0000313" key="1">
    <source>
        <dbReference type="EMBL" id="SVD19922.1"/>
    </source>
</evidence>
<sequence>MKNLSILIVNILFLMFSCSEDSPQQDNACVDEGEDICGCM</sequence>
<dbReference type="AlphaFoldDB" id="A0A382TDQ7"/>
<dbReference type="EMBL" id="UINC01135644">
    <property type="protein sequence ID" value="SVD19922.1"/>
    <property type="molecule type" value="Genomic_DNA"/>
</dbReference>
<protein>
    <submittedName>
        <fullName evidence="1">Uncharacterized protein</fullName>
    </submittedName>
</protein>